<dbReference type="EMBL" id="CM016556">
    <property type="protein sequence ID" value="TKW16949.1"/>
    <property type="molecule type" value="Genomic_DNA"/>
</dbReference>
<dbReference type="Gramene" id="TKW16949">
    <property type="protein sequence ID" value="TKW16949"/>
    <property type="gene ID" value="SEVIR_5G332766v2"/>
</dbReference>
<keyword evidence="1" id="KW-0732">Signal</keyword>
<protein>
    <submittedName>
        <fullName evidence="2">Uncharacterized protein</fullName>
    </submittedName>
</protein>
<keyword evidence="3" id="KW-1185">Reference proteome</keyword>
<evidence type="ECO:0000313" key="3">
    <source>
        <dbReference type="Proteomes" id="UP000298652"/>
    </source>
</evidence>
<feature type="chain" id="PRO_5020366925" evidence="1">
    <location>
        <begin position="30"/>
        <end position="50"/>
    </location>
</feature>
<sequence length="50" mass="5736">MQRSWGKLYHTGAFLLLPTLEFSCPATTASSMLQQLLELRHHLLLQLRPS</sequence>
<organism evidence="2 3">
    <name type="scientific">Setaria viridis</name>
    <name type="common">Green bristlegrass</name>
    <name type="synonym">Setaria italica subsp. viridis</name>
    <dbReference type="NCBI Taxonomy" id="4556"/>
    <lineage>
        <taxon>Eukaryota</taxon>
        <taxon>Viridiplantae</taxon>
        <taxon>Streptophyta</taxon>
        <taxon>Embryophyta</taxon>
        <taxon>Tracheophyta</taxon>
        <taxon>Spermatophyta</taxon>
        <taxon>Magnoliopsida</taxon>
        <taxon>Liliopsida</taxon>
        <taxon>Poales</taxon>
        <taxon>Poaceae</taxon>
        <taxon>PACMAD clade</taxon>
        <taxon>Panicoideae</taxon>
        <taxon>Panicodae</taxon>
        <taxon>Paniceae</taxon>
        <taxon>Cenchrinae</taxon>
        <taxon>Setaria</taxon>
    </lineage>
</organism>
<gene>
    <name evidence="2" type="ORF">SEVIR_5G332766v2</name>
</gene>
<reference evidence="2" key="1">
    <citation type="submission" date="2019-03" db="EMBL/GenBank/DDBJ databases">
        <title>WGS assembly of Setaria viridis.</title>
        <authorList>
            <person name="Huang P."/>
            <person name="Jenkins J."/>
            <person name="Grimwood J."/>
            <person name="Barry K."/>
            <person name="Healey A."/>
            <person name="Mamidi S."/>
            <person name="Sreedasyam A."/>
            <person name="Shu S."/>
            <person name="Feldman M."/>
            <person name="Wu J."/>
            <person name="Yu Y."/>
            <person name="Chen C."/>
            <person name="Johnson J."/>
            <person name="Rokhsar D."/>
            <person name="Baxter I."/>
            <person name="Schmutz J."/>
            <person name="Brutnell T."/>
            <person name="Kellogg E."/>
        </authorList>
    </citation>
    <scope>NUCLEOTIDE SEQUENCE [LARGE SCALE GENOMIC DNA]</scope>
</reference>
<dbReference type="Proteomes" id="UP000298652">
    <property type="component" value="Chromosome 5"/>
</dbReference>
<evidence type="ECO:0000313" key="2">
    <source>
        <dbReference type="EMBL" id="TKW16949.1"/>
    </source>
</evidence>
<accession>A0A4U6USF4</accession>
<evidence type="ECO:0000256" key="1">
    <source>
        <dbReference type="SAM" id="SignalP"/>
    </source>
</evidence>
<dbReference type="AlphaFoldDB" id="A0A4U6USF4"/>
<name>A0A4U6USF4_SETVI</name>
<feature type="signal peptide" evidence="1">
    <location>
        <begin position="1"/>
        <end position="29"/>
    </location>
</feature>
<proteinExistence type="predicted"/>